<dbReference type="GO" id="GO:0045296">
    <property type="term" value="F:cadherin binding"/>
    <property type="evidence" value="ECO:0007669"/>
    <property type="project" value="TreeGrafter"/>
</dbReference>
<dbReference type="InterPro" id="IPR020894">
    <property type="entry name" value="Cadherin_CS"/>
</dbReference>
<evidence type="ECO:0000256" key="10">
    <source>
        <dbReference type="SAM" id="Phobius"/>
    </source>
</evidence>
<dbReference type="FunFam" id="2.60.40.60:FF:000020">
    <property type="entry name" value="Dachsous cadherin-related 1b"/>
    <property type="match status" value="1"/>
</dbReference>
<dbReference type="CDD" id="cd11304">
    <property type="entry name" value="Cadherin_repeat"/>
    <property type="match status" value="8"/>
</dbReference>
<name>A0A7R9PI83_TIMGE</name>
<dbReference type="Gene3D" id="2.60.40.60">
    <property type="entry name" value="Cadherins"/>
    <property type="match status" value="8"/>
</dbReference>
<dbReference type="FunFam" id="2.60.40.60:FF:000363">
    <property type="entry name" value="Dachsous cadherin-related 1a"/>
    <property type="match status" value="1"/>
</dbReference>
<feature type="transmembrane region" description="Helical" evidence="10">
    <location>
        <begin position="1474"/>
        <end position="1501"/>
    </location>
</feature>
<feature type="region of interest" description="Disordered" evidence="9">
    <location>
        <begin position="134"/>
        <end position="161"/>
    </location>
</feature>
<feature type="domain" description="Cadherin" evidence="11">
    <location>
        <begin position="1075"/>
        <end position="1186"/>
    </location>
</feature>
<feature type="compositionally biased region" description="Polar residues" evidence="9">
    <location>
        <begin position="1574"/>
        <end position="1584"/>
    </location>
</feature>
<evidence type="ECO:0000256" key="8">
    <source>
        <dbReference type="PROSITE-ProRule" id="PRU00043"/>
    </source>
</evidence>
<organism evidence="12">
    <name type="scientific">Timema genevievae</name>
    <name type="common">Walking stick</name>
    <dbReference type="NCBI Taxonomy" id="629358"/>
    <lineage>
        <taxon>Eukaryota</taxon>
        <taxon>Metazoa</taxon>
        <taxon>Ecdysozoa</taxon>
        <taxon>Arthropoda</taxon>
        <taxon>Hexapoda</taxon>
        <taxon>Insecta</taxon>
        <taxon>Pterygota</taxon>
        <taxon>Neoptera</taxon>
        <taxon>Polyneoptera</taxon>
        <taxon>Phasmatodea</taxon>
        <taxon>Timematodea</taxon>
        <taxon>Timematoidea</taxon>
        <taxon>Timematidae</taxon>
        <taxon>Timema</taxon>
    </lineage>
</organism>
<keyword evidence="3" id="KW-0732">Signal</keyword>
<feature type="region of interest" description="Disordered" evidence="9">
    <location>
        <begin position="1574"/>
        <end position="1595"/>
    </location>
</feature>
<evidence type="ECO:0000256" key="1">
    <source>
        <dbReference type="ARBA" id="ARBA00004167"/>
    </source>
</evidence>
<dbReference type="FunFam" id="2.60.40.60:FF:000315">
    <property type="entry name" value="CaDHerin family"/>
    <property type="match status" value="1"/>
</dbReference>
<feature type="domain" description="Cadherin" evidence="11">
    <location>
        <begin position="814"/>
        <end position="901"/>
    </location>
</feature>
<evidence type="ECO:0000256" key="4">
    <source>
        <dbReference type="ARBA" id="ARBA00022737"/>
    </source>
</evidence>
<feature type="domain" description="Cadherin" evidence="11">
    <location>
        <begin position="615"/>
        <end position="700"/>
    </location>
</feature>
<dbReference type="FunFam" id="2.60.40.60:FF:000275">
    <property type="entry name" value="Si:dkey-30k22.7"/>
    <property type="match status" value="1"/>
</dbReference>
<evidence type="ECO:0000313" key="12">
    <source>
        <dbReference type="EMBL" id="CAD7588138.1"/>
    </source>
</evidence>
<evidence type="ECO:0000256" key="6">
    <source>
        <dbReference type="ARBA" id="ARBA00022989"/>
    </source>
</evidence>
<keyword evidence="7 10" id="KW-0472">Membrane</keyword>
<comment type="subcellular location">
    <subcellularLocation>
        <location evidence="1">Membrane</location>
        <topology evidence="1">Single-pass membrane protein</topology>
    </subcellularLocation>
</comment>
<feature type="domain" description="Cadherin" evidence="11">
    <location>
        <begin position="902"/>
        <end position="1002"/>
    </location>
</feature>
<keyword evidence="4" id="KW-0677">Repeat</keyword>
<protein>
    <recommendedName>
        <fullName evidence="11">Cadherin domain-containing protein</fullName>
    </recommendedName>
</protein>
<evidence type="ECO:0000259" key="11">
    <source>
        <dbReference type="PROSITE" id="PS50268"/>
    </source>
</evidence>
<proteinExistence type="predicted"/>
<dbReference type="SUPFAM" id="SSF49313">
    <property type="entry name" value="Cadherin-like"/>
    <property type="match status" value="9"/>
</dbReference>
<feature type="region of interest" description="Disordered" evidence="9">
    <location>
        <begin position="31"/>
        <end position="64"/>
    </location>
</feature>
<feature type="compositionally biased region" description="Polar residues" evidence="9">
    <location>
        <begin position="31"/>
        <end position="40"/>
    </location>
</feature>
<feature type="domain" description="Cadherin" evidence="11">
    <location>
        <begin position="1196"/>
        <end position="1314"/>
    </location>
</feature>
<dbReference type="InterPro" id="IPR015919">
    <property type="entry name" value="Cadherin-like_sf"/>
</dbReference>
<keyword evidence="5 8" id="KW-0106">Calcium</keyword>
<keyword evidence="2 10" id="KW-0812">Transmembrane</keyword>
<feature type="compositionally biased region" description="Low complexity" evidence="9">
    <location>
        <begin position="1585"/>
        <end position="1595"/>
    </location>
</feature>
<evidence type="ECO:0000256" key="2">
    <source>
        <dbReference type="ARBA" id="ARBA00022692"/>
    </source>
</evidence>
<dbReference type="EMBL" id="OE839670">
    <property type="protein sequence ID" value="CAD7588138.1"/>
    <property type="molecule type" value="Genomic_DNA"/>
</dbReference>
<dbReference type="FunFam" id="2.60.40.60:FF:000232">
    <property type="entry name" value="Neural-cadherin"/>
    <property type="match status" value="1"/>
</dbReference>
<feature type="domain" description="Cadherin" evidence="11">
    <location>
        <begin position="496"/>
        <end position="598"/>
    </location>
</feature>
<dbReference type="GO" id="GO:0008013">
    <property type="term" value="F:beta-catenin binding"/>
    <property type="evidence" value="ECO:0007669"/>
    <property type="project" value="TreeGrafter"/>
</dbReference>
<dbReference type="InterPro" id="IPR002126">
    <property type="entry name" value="Cadherin-like_dom"/>
</dbReference>
<dbReference type="GO" id="GO:0016477">
    <property type="term" value="P:cell migration"/>
    <property type="evidence" value="ECO:0007669"/>
    <property type="project" value="TreeGrafter"/>
</dbReference>
<evidence type="ECO:0000256" key="5">
    <source>
        <dbReference type="ARBA" id="ARBA00022837"/>
    </source>
</evidence>
<dbReference type="GO" id="GO:0060429">
    <property type="term" value="P:epithelium development"/>
    <property type="evidence" value="ECO:0007669"/>
    <property type="project" value="UniProtKB-ARBA"/>
</dbReference>
<dbReference type="SMART" id="SM00112">
    <property type="entry name" value="CA"/>
    <property type="match status" value="8"/>
</dbReference>
<evidence type="ECO:0000256" key="9">
    <source>
        <dbReference type="SAM" id="MobiDB-lite"/>
    </source>
</evidence>
<dbReference type="PROSITE" id="PS00232">
    <property type="entry name" value="CADHERIN_1"/>
    <property type="match status" value="2"/>
</dbReference>
<keyword evidence="6 10" id="KW-1133">Transmembrane helix</keyword>
<dbReference type="PANTHER" id="PTHR24027">
    <property type="entry name" value="CADHERIN-23"/>
    <property type="match status" value="1"/>
</dbReference>
<dbReference type="GO" id="GO:0007156">
    <property type="term" value="P:homophilic cell adhesion via plasma membrane adhesion molecules"/>
    <property type="evidence" value="ECO:0007669"/>
    <property type="project" value="InterPro"/>
</dbReference>
<dbReference type="PROSITE" id="PS50268">
    <property type="entry name" value="CADHERIN_2"/>
    <property type="match status" value="8"/>
</dbReference>
<feature type="domain" description="Cadherin" evidence="11">
    <location>
        <begin position="701"/>
        <end position="800"/>
    </location>
</feature>
<dbReference type="PANTHER" id="PTHR24027:SF422">
    <property type="entry name" value="CADHERIN DOMAIN-CONTAINING PROTEIN"/>
    <property type="match status" value="1"/>
</dbReference>
<gene>
    <name evidence="12" type="ORF">TGEB3V08_LOCUS2243</name>
</gene>
<reference evidence="12" key="1">
    <citation type="submission" date="2020-11" db="EMBL/GenBank/DDBJ databases">
        <authorList>
            <person name="Tran Van P."/>
        </authorList>
    </citation>
    <scope>NUCLEOTIDE SEQUENCE</scope>
</reference>
<sequence>MFARRNIPYLSGAVQAALLYLTIATPTVSLSTSSPYNSTYPEPPTLAESMSKSPPSNFTSPLPPLPSSYSNEVIESLLTSTTLRSKLSASEGRVDPPSSTQSEALDKLTTPVTTSTLIKPMEALSSTIQFEASTPKKSINSHPSTQSKILRQSTKPAMSPKLLSSTSYLSQTGPLIFTTPENERVSSLSEESVMPLAVPINSVTLFIETPSSSMKTFSTEHSTEFVRMTGKDTPASLTSKVSLASLKTSEAPVTLPITTEGRLPRSDTNTTPTFPALATSPSSVSMLSVNPSLADLNASFTPTVTSPTLITAPASSSLTRFTRANTGRTGGNLDRARNASEKLSATTTLTVDIKDDDDQDPSFIYQGCIFVDGVCINPEYTVSVSSGKLAGILDISPEKIQAVDMDMINSLIEYSFLSGTPSTYRDYFEINPQTGAVKQIRPVDTSVAKKFEIIVKAEEVSDMRRFTTAKLLIMVKPVDSHPPEIIASALDGFADENAPLGTKVIDTEGKPIVLNVTDADLGPEDPKPSYSFELTTNFFRVDVNGTLVVNEKNLDRDPPSPGKFRFQVVARESPGNAASAPLSLTVTLNDVNDNAPKIPVIPPVQVQAGEGRRPIVKIEATDDDLGENAKITYSIYHVSNNGRQKFKIDSETGLIETIGKLNAGEQYSITVRATDTGGKYSQNVVEVTVLPGPNTRSPVFQQSVYEVEVSEGASINSTVATLKAVDPENDPVTYSIVSGNDLRQFSIGDKTGVITVIRQLDREDLTRYQLLIKAEDTGGLSSTATVNIRVTDINDKNPEFVGLPYLFRVREGEENKKVGSVHAVDADEGQNAVIYYSLPDDIPFAVDAMTGEIRTKIKLDYEDKMEYKFVITAKDGAPDPRLSTATVTVEVLDIDDEVPIFHLLSYEARVPENVPDYIVTQVKADDPDTNQKITYMIKQGPTDLFTIDPRTGVVTTTRGLDYERESQYILVVGTLENSGTQPGATTRVIVNVVDRNDIPPVFTTVPQIISLDDDVPIGTTVIKLISTDSDGTAPNNKIDVKAYDLGEPQLSSVTVVPVSIRHVATVPPEIGLGFADDAYNVEVPENATANMLIKTLTIINSRAHHDAIPLTCEIMEGNERGLFYVNVTEDRNCELRLKKAELDHENQANYILKLRLNTLSGLVNPDRNTTMVKIHILDVNDNEPQFIFPESSNQVAKGKYFGAIPQDSVIGTSVLQVKAEDKDSGRLGQVEYSVIPSDTGSDYFSVDPTSGVIKSKRALDDIQIKVLPFKFSVNARDNPGAQVDTHSTQAPVVVNLIADRHRLILVVSDGSPDKIQDSVTQVREVLEEHSGLVVGVEKVAARQFQSANNTVEQDNTGTDVWFYCVDPSTELILDRNSSRVQSSSFLPPSDITKREIWQHLTDREREYKAFLHKTCNDIGYSESEDEDQTKISLMDHVSEIFRDVSGRVHATASQIHAPLIPAKPVQAIAISWEVFPYALIVIAFIIVVLGIVGIIYICISWSRYKAYKERMQRMYVVPRYDPVFVEPNLKEYETQVLQMSVPLDDSDSYNDLQLDFSSKNHAFSLDNVSYITKENNGSAGQQSPVSSDAATTARASSVADANARNNLNINMNHSEHDNNLMRLDSPVNNPVYQSRSSEEDPGHLNVSATNENVMFREKKDYSHLGFTYLGDRSPVETTTEL</sequence>
<evidence type="ECO:0000256" key="3">
    <source>
        <dbReference type="ARBA" id="ARBA00022729"/>
    </source>
</evidence>
<dbReference type="Pfam" id="PF00028">
    <property type="entry name" value="Cadherin"/>
    <property type="match status" value="5"/>
</dbReference>
<dbReference type="GO" id="GO:0005509">
    <property type="term" value="F:calcium ion binding"/>
    <property type="evidence" value="ECO:0007669"/>
    <property type="project" value="UniProtKB-UniRule"/>
</dbReference>
<accession>A0A7R9PI83</accession>
<dbReference type="PRINTS" id="PR00205">
    <property type="entry name" value="CADHERIN"/>
</dbReference>
<dbReference type="InterPro" id="IPR039808">
    <property type="entry name" value="Cadherin"/>
</dbReference>
<feature type="region of interest" description="Disordered" evidence="9">
    <location>
        <begin position="85"/>
        <end position="108"/>
    </location>
</feature>
<dbReference type="GO" id="GO:0009653">
    <property type="term" value="P:anatomical structure morphogenesis"/>
    <property type="evidence" value="ECO:0007669"/>
    <property type="project" value="UniProtKB-ARBA"/>
</dbReference>
<feature type="domain" description="Cadherin" evidence="11">
    <location>
        <begin position="376"/>
        <end position="485"/>
    </location>
</feature>
<dbReference type="GO" id="GO:0016342">
    <property type="term" value="C:catenin complex"/>
    <property type="evidence" value="ECO:0007669"/>
    <property type="project" value="TreeGrafter"/>
</dbReference>
<dbReference type="FunFam" id="2.60.40.60:FF:000381">
    <property type="entry name" value="Protocadherin 15"/>
    <property type="match status" value="1"/>
</dbReference>
<evidence type="ECO:0000256" key="7">
    <source>
        <dbReference type="ARBA" id="ARBA00023136"/>
    </source>
</evidence>